<dbReference type="CDD" id="cd00067">
    <property type="entry name" value="GAL4"/>
    <property type="match status" value="1"/>
</dbReference>
<dbReference type="PROSITE" id="PS00463">
    <property type="entry name" value="ZN2_CY6_FUNGAL_1"/>
    <property type="match status" value="1"/>
</dbReference>
<proteinExistence type="predicted"/>
<dbReference type="GO" id="GO:0000981">
    <property type="term" value="F:DNA-binding transcription factor activity, RNA polymerase II-specific"/>
    <property type="evidence" value="ECO:0007669"/>
    <property type="project" value="InterPro"/>
</dbReference>
<dbReference type="GO" id="GO:0008270">
    <property type="term" value="F:zinc ion binding"/>
    <property type="evidence" value="ECO:0007669"/>
    <property type="project" value="InterPro"/>
</dbReference>
<feature type="compositionally biased region" description="Low complexity" evidence="2">
    <location>
        <begin position="340"/>
        <end position="355"/>
    </location>
</feature>
<feature type="region of interest" description="Disordered" evidence="2">
    <location>
        <begin position="137"/>
        <end position="190"/>
    </location>
</feature>
<protein>
    <recommendedName>
        <fullName evidence="3">Zn(2)-C6 fungal-type domain-containing protein</fullName>
    </recommendedName>
</protein>
<gene>
    <name evidence="4" type="ORF">EV356DRAFT_509805</name>
</gene>
<dbReference type="EMBL" id="ML991778">
    <property type="protein sequence ID" value="KAF2237889.1"/>
    <property type="molecule type" value="Genomic_DNA"/>
</dbReference>
<sequence>MAFELSHQPPTYVPPSGPAIIGDGTAQPPDHDTTSQNATSLKSKKRPSKTKTPAAIKRSASTPHMRSLAQSESGAVSPTSGKERARNKLGYQRTSVACGHCRRRKIRCLLAPDDPQGRCSNCIRLKKECNFYPVDQQVPTGSGAPSSSKGDTGSSGANTSTPSPKTLQTASIGDHSDDYNRYSPFTTNPPQGYAIAPGISRAPEAPLSAGGYAFHHGAPDPRYGWHEPEYAPHSAVTESPHVDGPASNYWRLNEQPIAPNTQYPKRPEGSSEQTPMPGSAHHLPWGPPPTESGYPPPQRSLSFPAIENLSIPGNMAPYPVQSPQDPRRPSNYSYTSVDHGSTGSSISIPGSNPSSMGPPAPVQTPTHSTPTHSQFPYKQQWSPYPPPPLRQSSLPSHSEGYGPQWYGEPAHLGHVAEEPPHSAPPFNLGPQNYFTGTNHSHGP</sequence>
<evidence type="ECO:0000256" key="1">
    <source>
        <dbReference type="ARBA" id="ARBA00023242"/>
    </source>
</evidence>
<dbReference type="AlphaFoldDB" id="A0A6A6HJ91"/>
<dbReference type="InterPro" id="IPR036864">
    <property type="entry name" value="Zn2-C6_fun-type_DNA-bd_sf"/>
</dbReference>
<evidence type="ECO:0000313" key="4">
    <source>
        <dbReference type="EMBL" id="KAF2237889.1"/>
    </source>
</evidence>
<keyword evidence="1" id="KW-0539">Nucleus</keyword>
<feature type="domain" description="Zn(2)-C6 fungal-type" evidence="3">
    <location>
        <begin position="97"/>
        <end position="131"/>
    </location>
</feature>
<evidence type="ECO:0000256" key="2">
    <source>
        <dbReference type="SAM" id="MobiDB-lite"/>
    </source>
</evidence>
<dbReference type="SMART" id="SM00066">
    <property type="entry name" value="GAL4"/>
    <property type="match status" value="1"/>
</dbReference>
<feature type="compositionally biased region" description="Polar residues" evidence="2">
    <location>
        <begin position="59"/>
        <end position="80"/>
    </location>
</feature>
<feature type="compositionally biased region" description="Polar residues" evidence="2">
    <location>
        <begin position="137"/>
        <end position="171"/>
    </location>
</feature>
<feature type="compositionally biased region" description="Polar residues" evidence="2">
    <location>
        <begin position="363"/>
        <end position="381"/>
    </location>
</feature>
<feature type="compositionally biased region" description="Polar residues" evidence="2">
    <location>
        <begin position="429"/>
        <end position="443"/>
    </location>
</feature>
<feature type="region of interest" description="Disordered" evidence="2">
    <location>
        <begin position="258"/>
        <end position="443"/>
    </location>
</feature>
<dbReference type="PROSITE" id="PS50048">
    <property type="entry name" value="ZN2_CY6_FUNGAL_2"/>
    <property type="match status" value="1"/>
</dbReference>
<feature type="compositionally biased region" description="Polar residues" evidence="2">
    <location>
        <begin position="330"/>
        <end position="339"/>
    </location>
</feature>
<name>A0A6A6HJ91_VIRVR</name>
<evidence type="ECO:0000259" key="3">
    <source>
        <dbReference type="PROSITE" id="PS50048"/>
    </source>
</evidence>
<organism evidence="4 5">
    <name type="scientific">Viridothelium virens</name>
    <name type="common">Speckled blister lichen</name>
    <name type="synonym">Trypethelium virens</name>
    <dbReference type="NCBI Taxonomy" id="1048519"/>
    <lineage>
        <taxon>Eukaryota</taxon>
        <taxon>Fungi</taxon>
        <taxon>Dikarya</taxon>
        <taxon>Ascomycota</taxon>
        <taxon>Pezizomycotina</taxon>
        <taxon>Dothideomycetes</taxon>
        <taxon>Dothideomycetes incertae sedis</taxon>
        <taxon>Trypetheliales</taxon>
        <taxon>Trypetheliaceae</taxon>
        <taxon>Viridothelium</taxon>
    </lineage>
</organism>
<dbReference type="OrthoDB" id="4150019at2759"/>
<feature type="compositionally biased region" description="Pro residues" evidence="2">
    <location>
        <begin position="285"/>
        <end position="298"/>
    </location>
</feature>
<reference evidence="4" key="1">
    <citation type="journal article" date="2020" name="Stud. Mycol.">
        <title>101 Dothideomycetes genomes: a test case for predicting lifestyles and emergence of pathogens.</title>
        <authorList>
            <person name="Haridas S."/>
            <person name="Albert R."/>
            <person name="Binder M."/>
            <person name="Bloem J."/>
            <person name="Labutti K."/>
            <person name="Salamov A."/>
            <person name="Andreopoulos B."/>
            <person name="Baker S."/>
            <person name="Barry K."/>
            <person name="Bills G."/>
            <person name="Bluhm B."/>
            <person name="Cannon C."/>
            <person name="Castanera R."/>
            <person name="Culley D."/>
            <person name="Daum C."/>
            <person name="Ezra D."/>
            <person name="Gonzalez J."/>
            <person name="Henrissat B."/>
            <person name="Kuo A."/>
            <person name="Liang C."/>
            <person name="Lipzen A."/>
            <person name="Lutzoni F."/>
            <person name="Magnuson J."/>
            <person name="Mondo S."/>
            <person name="Nolan M."/>
            <person name="Ohm R."/>
            <person name="Pangilinan J."/>
            <person name="Park H.-J."/>
            <person name="Ramirez L."/>
            <person name="Alfaro M."/>
            <person name="Sun H."/>
            <person name="Tritt A."/>
            <person name="Yoshinaga Y."/>
            <person name="Zwiers L.-H."/>
            <person name="Turgeon B."/>
            <person name="Goodwin S."/>
            <person name="Spatafora J."/>
            <person name="Crous P."/>
            <person name="Grigoriev I."/>
        </authorList>
    </citation>
    <scope>NUCLEOTIDE SEQUENCE</scope>
    <source>
        <strain evidence="4">Tuck. ex Michener</strain>
    </source>
</reference>
<accession>A0A6A6HJ91</accession>
<dbReference type="InterPro" id="IPR001138">
    <property type="entry name" value="Zn2Cys6_DnaBD"/>
</dbReference>
<dbReference type="Proteomes" id="UP000800092">
    <property type="component" value="Unassembled WGS sequence"/>
</dbReference>
<dbReference type="Gene3D" id="4.10.240.10">
    <property type="entry name" value="Zn(2)-C6 fungal-type DNA-binding domain"/>
    <property type="match status" value="1"/>
</dbReference>
<feature type="region of interest" description="Disordered" evidence="2">
    <location>
        <begin position="1"/>
        <end position="88"/>
    </location>
</feature>
<dbReference type="SUPFAM" id="SSF57701">
    <property type="entry name" value="Zn2/Cys6 DNA-binding domain"/>
    <property type="match status" value="1"/>
</dbReference>
<keyword evidence="5" id="KW-1185">Reference proteome</keyword>
<dbReference type="Pfam" id="PF00172">
    <property type="entry name" value="Zn_clus"/>
    <property type="match status" value="1"/>
</dbReference>
<evidence type="ECO:0000313" key="5">
    <source>
        <dbReference type="Proteomes" id="UP000800092"/>
    </source>
</evidence>